<dbReference type="Pfam" id="PF00497">
    <property type="entry name" value="SBP_bac_3"/>
    <property type="match status" value="1"/>
</dbReference>
<dbReference type="PANTHER" id="PTHR35936">
    <property type="entry name" value="MEMBRANE-BOUND LYTIC MUREIN TRANSGLYCOSYLASE F"/>
    <property type="match status" value="1"/>
</dbReference>
<feature type="chain" id="PRO_5030916960" evidence="2">
    <location>
        <begin position="22"/>
        <end position="260"/>
    </location>
</feature>
<dbReference type="Gene3D" id="3.40.190.10">
    <property type="entry name" value="Periplasmic binding protein-like II"/>
    <property type="match status" value="2"/>
</dbReference>
<proteinExistence type="predicted"/>
<dbReference type="RefSeq" id="WP_161072249.1">
    <property type="nucleotide sequence ID" value="NZ_WWCU01000010.1"/>
</dbReference>
<dbReference type="AlphaFoldDB" id="A0A7X4HAY9"/>
<dbReference type="EMBL" id="WWCU01000010">
    <property type="protein sequence ID" value="MYN07906.1"/>
    <property type="molecule type" value="Genomic_DNA"/>
</dbReference>
<sequence length="260" mass="29120">MRRRAACLQLLALLLCCAATAADVQPVLRLAANYWEPYTGAELPGNGLAAEIVATALQRAGYATAIDIMPWSRVLSNAYNGQSDGVVAIWPTAQRRARILYSDSYLSNELHLFFLRPELGDRSSMDALTGLRIGVMRGYDYSDNFLLHDNFQVLPVDRVVQNLLKLSVDRIDMLLEDKRIVAYNLRHRSDELRGLPPLRHSATPLLTLPLHFGMSRRHPQAEQVIAAFNAQLAHMRKDGTLAAILRRFDEAQPIKFTVGN</sequence>
<evidence type="ECO:0000259" key="3">
    <source>
        <dbReference type="Pfam" id="PF00497"/>
    </source>
</evidence>
<evidence type="ECO:0000313" key="5">
    <source>
        <dbReference type="Proteomes" id="UP000450676"/>
    </source>
</evidence>
<keyword evidence="1 2" id="KW-0732">Signal</keyword>
<protein>
    <submittedName>
        <fullName evidence="4">Transporter substrate-binding domain-containing protein</fullName>
    </submittedName>
</protein>
<organism evidence="4 5">
    <name type="scientific">Pseudoduganella aquatica</name>
    <dbReference type="NCBI Taxonomy" id="2660641"/>
    <lineage>
        <taxon>Bacteria</taxon>
        <taxon>Pseudomonadati</taxon>
        <taxon>Pseudomonadota</taxon>
        <taxon>Betaproteobacteria</taxon>
        <taxon>Burkholderiales</taxon>
        <taxon>Oxalobacteraceae</taxon>
        <taxon>Telluria group</taxon>
        <taxon>Pseudoduganella</taxon>
    </lineage>
</organism>
<name>A0A7X4HAY9_9BURK</name>
<accession>A0A7X4HAY9</accession>
<feature type="signal peptide" evidence="2">
    <location>
        <begin position="1"/>
        <end position="21"/>
    </location>
</feature>
<dbReference type="InterPro" id="IPR001638">
    <property type="entry name" value="Solute-binding_3/MltF_N"/>
</dbReference>
<reference evidence="4 5" key="1">
    <citation type="submission" date="2019-12" db="EMBL/GenBank/DDBJ databases">
        <title>Novel species isolated from a subtropical stream in China.</title>
        <authorList>
            <person name="Lu H."/>
        </authorList>
    </citation>
    <scope>NUCLEOTIDE SEQUENCE [LARGE SCALE GENOMIC DNA]</scope>
    <source>
        <strain evidence="4 5">FT127W</strain>
    </source>
</reference>
<feature type="domain" description="Solute-binding protein family 3/N-terminal" evidence="3">
    <location>
        <begin position="46"/>
        <end position="248"/>
    </location>
</feature>
<dbReference type="PANTHER" id="PTHR35936:SF25">
    <property type="entry name" value="ABC TRANSPORTER SUBSTRATE-BINDING PROTEIN"/>
    <property type="match status" value="1"/>
</dbReference>
<evidence type="ECO:0000313" key="4">
    <source>
        <dbReference type="EMBL" id="MYN07906.1"/>
    </source>
</evidence>
<keyword evidence="5" id="KW-1185">Reference proteome</keyword>
<comment type="caution">
    <text evidence="4">The sequence shown here is derived from an EMBL/GenBank/DDBJ whole genome shotgun (WGS) entry which is preliminary data.</text>
</comment>
<gene>
    <name evidence="4" type="ORF">GTP77_11225</name>
</gene>
<dbReference type="Proteomes" id="UP000450676">
    <property type="component" value="Unassembled WGS sequence"/>
</dbReference>
<dbReference type="SUPFAM" id="SSF53850">
    <property type="entry name" value="Periplasmic binding protein-like II"/>
    <property type="match status" value="1"/>
</dbReference>
<evidence type="ECO:0000256" key="1">
    <source>
        <dbReference type="ARBA" id="ARBA00022729"/>
    </source>
</evidence>
<evidence type="ECO:0000256" key="2">
    <source>
        <dbReference type="SAM" id="SignalP"/>
    </source>
</evidence>